<evidence type="ECO:0000313" key="4">
    <source>
        <dbReference type="Proteomes" id="UP000178017"/>
    </source>
</evidence>
<proteinExistence type="predicted"/>
<keyword evidence="1" id="KW-1133">Transmembrane helix</keyword>
<organism evidence="3 4">
    <name type="scientific">Candidatus Daviesbacteria bacterium RIFCSPLOWO2_01_FULL_40_24</name>
    <dbReference type="NCBI Taxonomy" id="1797787"/>
    <lineage>
        <taxon>Bacteria</taxon>
        <taxon>Candidatus Daviesiibacteriota</taxon>
    </lineage>
</organism>
<dbReference type="EMBL" id="MFDO01000021">
    <property type="protein sequence ID" value="OGE65275.1"/>
    <property type="molecule type" value="Genomic_DNA"/>
</dbReference>
<evidence type="ECO:0000256" key="1">
    <source>
        <dbReference type="SAM" id="Phobius"/>
    </source>
</evidence>
<feature type="transmembrane region" description="Helical" evidence="1">
    <location>
        <begin position="219"/>
        <end position="235"/>
    </location>
</feature>
<sequence length="546" mass="61732">MIRREVIVILLLLFLSLPTIQDLLFPGPFTSHDLTHHIVRQIDMNRLLSEGQFPPRWSGELNNGYGYPLFLFNYPLPALVGQLFHLLGLGYIDSVKAILGLSLLGSSVTMYLFLRSLLGNRTAAFLGAIFYLYAPVRFLNVYVSAALGNALALLFVPLVFLSVNKLAKTGKKLWIMGGAISFAALVTSHNVTTVMFAPVIAGFSLVALYLNNPRFMKQILVMFLLGLGLSAWFWLPSLVEKQYIRYDQYMDNFFASRFVPFKDILYSTWGYGSDFSRQVGIAHWLVMVGLVISSTYLLVKGGIKVKEWVTLGTFCLTVFIGAVFLMTEYSRVFWGSVPLLEYVQFPARFLTPAVFAASIAVALLVKHLPFRSILLVGLLGLVLYASRNNMSINQSVEYRDDYYQTLKYTSTAYDEHLPNWARPMMVLSPGKFSVLQGKGVVHIDKNYSSEVKATFITDEETTLQFNQFYFPGWEIKVDDKKVNFDYLLEGESKGFPVFKVPQGMHQIEAVFNKTFIRSLADNISLFSAVIMGVFFSSVIYKKRVLR</sequence>
<feature type="transmembrane region" description="Helical" evidence="1">
    <location>
        <begin position="281"/>
        <end position="299"/>
    </location>
</feature>
<dbReference type="Pfam" id="PF10131">
    <property type="entry name" value="PTPS_related"/>
    <property type="match status" value="1"/>
</dbReference>
<keyword evidence="1" id="KW-0812">Transmembrane</keyword>
<keyword evidence="1" id="KW-0472">Membrane</keyword>
<reference evidence="3 4" key="1">
    <citation type="journal article" date="2016" name="Nat. Commun.">
        <title>Thousands of microbial genomes shed light on interconnected biogeochemical processes in an aquifer system.</title>
        <authorList>
            <person name="Anantharaman K."/>
            <person name="Brown C.T."/>
            <person name="Hug L.A."/>
            <person name="Sharon I."/>
            <person name="Castelle C.J."/>
            <person name="Probst A.J."/>
            <person name="Thomas B.C."/>
            <person name="Singh A."/>
            <person name="Wilkins M.J."/>
            <person name="Karaoz U."/>
            <person name="Brodie E.L."/>
            <person name="Williams K.H."/>
            <person name="Hubbard S.S."/>
            <person name="Banfield J.F."/>
        </authorList>
    </citation>
    <scope>NUCLEOTIDE SEQUENCE [LARGE SCALE GENOMIC DNA]</scope>
</reference>
<protein>
    <recommendedName>
        <fullName evidence="2">Membrane protein 6-pyruvoyl-tetrahydropterin synthase-related domain-containing protein</fullName>
    </recommendedName>
</protein>
<feature type="transmembrane region" description="Helical" evidence="1">
    <location>
        <begin position="173"/>
        <end position="189"/>
    </location>
</feature>
<dbReference type="InterPro" id="IPR018776">
    <property type="entry name" value="Membrane_prot_PTPS-rel_domain"/>
</dbReference>
<feature type="transmembrane region" description="Helical" evidence="1">
    <location>
        <begin position="308"/>
        <end position="327"/>
    </location>
</feature>
<accession>A0A1F5MIU7</accession>
<feature type="transmembrane region" description="Helical" evidence="1">
    <location>
        <begin position="347"/>
        <end position="365"/>
    </location>
</feature>
<evidence type="ECO:0000259" key="2">
    <source>
        <dbReference type="Pfam" id="PF10131"/>
    </source>
</evidence>
<name>A0A1F5MIU7_9BACT</name>
<feature type="transmembrane region" description="Helical" evidence="1">
    <location>
        <begin position="523"/>
        <end position="540"/>
    </location>
</feature>
<feature type="transmembrane region" description="Helical" evidence="1">
    <location>
        <begin position="71"/>
        <end position="92"/>
    </location>
</feature>
<dbReference type="AlphaFoldDB" id="A0A1F5MIU7"/>
<dbReference type="Proteomes" id="UP000178017">
    <property type="component" value="Unassembled WGS sequence"/>
</dbReference>
<evidence type="ECO:0000313" key="3">
    <source>
        <dbReference type="EMBL" id="OGE65275.1"/>
    </source>
</evidence>
<feature type="domain" description="Membrane protein 6-pyruvoyl-tetrahydropterin synthase-related" evidence="2">
    <location>
        <begin position="80"/>
        <end position="404"/>
    </location>
</feature>
<comment type="caution">
    <text evidence="3">The sequence shown here is derived from an EMBL/GenBank/DDBJ whole genome shotgun (WGS) entry which is preliminary data.</text>
</comment>
<feature type="transmembrane region" description="Helical" evidence="1">
    <location>
        <begin position="139"/>
        <end position="161"/>
    </location>
</feature>
<gene>
    <name evidence="3" type="ORF">A3B49_02500</name>
</gene>
<feature type="transmembrane region" description="Helical" evidence="1">
    <location>
        <begin position="195"/>
        <end position="212"/>
    </location>
</feature>